<keyword evidence="10" id="KW-0407">Ion channel</keyword>
<evidence type="ECO:0000256" key="7">
    <source>
        <dbReference type="ARBA" id="ARBA00023043"/>
    </source>
</evidence>
<dbReference type="Proteomes" id="UP001307889">
    <property type="component" value="Chromosome 2"/>
</dbReference>
<evidence type="ECO:0000256" key="11">
    <source>
        <dbReference type="PROSITE-ProRule" id="PRU00023"/>
    </source>
</evidence>
<feature type="transmembrane region" description="Helical" evidence="13">
    <location>
        <begin position="606"/>
        <end position="625"/>
    </location>
</feature>
<evidence type="ECO:0000256" key="4">
    <source>
        <dbReference type="ARBA" id="ARBA00022692"/>
    </source>
</evidence>
<dbReference type="InterPro" id="IPR036770">
    <property type="entry name" value="Ankyrin_rpt-contain_sf"/>
</dbReference>
<feature type="domain" description="Ion transport" evidence="14">
    <location>
        <begin position="530"/>
        <end position="765"/>
    </location>
</feature>
<dbReference type="Pfam" id="PF00520">
    <property type="entry name" value="Ion_trans"/>
    <property type="match status" value="1"/>
</dbReference>
<comment type="subcellular location">
    <subcellularLocation>
        <location evidence="1">Membrane</location>
        <topology evidence="1">Multi-pass membrane protein</topology>
    </subcellularLocation>
</comment>
<dbReference type="InterPro" id="IPR005821">
    <property type="entry name" value="Ion_trans_dom"/>
</dbReference>
<evidence type="ECO:0000256" key="6">
    <source>
        <dbReference type="ARBA" id="ARBA00022989"/>
    </source>
</evidence>
<dbReference type="PROSITE" id="PS50088">
    <property type="entry name" value="ANK_REPEAT"/>
    <property type="match status" value="2"/>
</dbReference>
<dbReference type="InterPro" id="IPR052076">
    <property type="entry name" value="TRP_cation_channel"/>
</dbReference>
<keyword evidence="3" id="KW-0716">Sensory transduction</keyword>
<feature type="coiled-coil region" evidence="12">
    <location>
        <begin position="873"/>
        <end position="907"/>
    </location>
</feature>
<sequence>MEMKRPGSGFFQNDPYQDLVQAMRFDDENKFNRILTTENVNVNKVYEKGAFYGTLLDLCCMEKYKSNYIGALLNRGANPNLINGRTKKGPIHQVAINEDAESMTALLDHKDTDPNLLDNFGSTAIHYACKNNDLKTIQAILNRTDVNLNIANRKGKTPLHVILDKEPSSEYLDVLRLLLSSSKIDLSLTDSDDVSLEQLLAEAYPDLMEGYPVAGVTPAGSNVDASHLFQLLRRNNHQQFLEHVKGNRDVLEGNDGSYTFMQYCCDYGIVDAVRLLLDEGVSPNTTCSVNAWPPIMIACRKGYVSIVKMLVNCKRTSFQPVNGETVLHCLVNGGYEKRALSEANIERNHLKCLSYVLEKVPRGKLDVNHRDKNGNTALHYAAKAGDQNIILEILNAGAYIGVCNKSSEPACADILQSTMERHLDTCIYSNGKMPRDETYALIFNYKNLTPHKPTQEQYVANSNDHFIEAPLHSYSGETMHKNGETDPLIYMSKNYELRPLLTHPIFTSYLHLKWHKIKPYFYMNLLFYTLFWAFLTCYTLLFYINSSPDNRYSNSTDNEVTILDEPSASSYFIWALVLVSLVLLILRESLQLIISPLKYVTNPENWLELAIILVTGVILFCGTCTSIRHQVSAISILLSWAELVLLIGKHPSLSTNIEMLKTVSWNFLKFLAWYSILIVAFALCFYSLFKDAQDDDNQFQHAGVSIFKTVVMLTGEFDTGSIPFLLYPVTSHILFVLFVFLIAIVLFNLLNGLAVSDTQAIKADAELVGYISQAKLISHIEEKCSNAFDCWGLFPKNTKFSNKINMFQDIPDGKIEIYPNNGNKVEMEESSFIKNRKRPDGESCYEIRSIFMDPRIIKTARSIMFKCENEKSKEDYFASLTDKENEIRELLNDFKECLRQYKEINSKLGL</sequence>
<keyword evidence="15" id="KW-0675">Receptor</keyword>
<keyword evidence="7 11" id="KW-0040">ANK repeat</keyword>
<evidence type="ECO:0000256" key="2">
    <source>
        <dbReference type="ARBA" id="ARBA00022448"/>
    </source>
</evidence>
<dbReference type="SMART" id="SM00248">
    <property type="entry name" value="ANK"/>
    <property type="match status" value="8"/>
</dbReference>
<evidence type="ECO:0000256" key="3">
    <source>
        <dbReference type="ARBA" id="ARBA00022606"/>
    </source>
</evidence>
<dbReference type="Pfam" id="PF12796">
    <property type="entry name" value="Ank_2"/>
    <property type="match status" value="3"/>
</dbReference>
<feature type="repeat" description="ANK" evidence="11">
    <location>
        <begin position="373"/>
        <end position="405"/>
    </location>
</feature>
<name>A0ABN7ACS0_9HEMI</name>
<evidence type="ECO:0000256" key="9">
    <source>
        <dbReference type="ARBA" id="ARBA00023136"/>
    </source>
</evidence>
<evidence type="ECO:0000256" key="5">
    <source>
        <dbReference type="ARBA" id="ARBA00022737"/>
    </source>
</evidence>
<feature type="repeat" description="ANK" evidence="11">
    <location>
        <begin position="120"/>
        <end position="153"/>
    </location>
</feature>
<feature type="transmembrane region" description="Helical" evidence="13">
    <location>
        <begin position="520"/>
        <end position="544"/>
    </location>
</feature>
<feature type="transmembrane region" description="Helical" evidence="13">
    <location>
        <begin position="725"/>
        <end position="750"/>
    </location>
</feature>
<dbReference type="PROSITE" id="PS50297">
    <property type="entry name" value="ANK_REP_REGION"/>
    <property type="match status" value="1"/>
</dbReference>
<dbReference type="PANTHER" id="PTHR47143:SF4">
    <property type="entry name" value="TRANSIENT RECEPTOR POTENTIAL CATION CHANNEL PROTEIN PAINLESS"/>
    <property type="match status" value="1"/>
</dbReference>
<keyword evidence="6 13" id="KW-1133">Transmembrane helix</keyword>
<feature type="transmembrane region" description="Helical" evidence="13">
    <location>
        <begin position="568"/>
        <end position="586"/>
    </location>
</feature>
<protein>
    <submittedName>
        <fullName evidence="15">Transient receptor potential cation channel protein</fullName>
    </submittedName>
</protein>
<evidence type="ECO:0000256" key="8">
    <source>
        <dbReference type="ARBA" id="ARBA00023065"/>
    </source>
</evidence>
<evidence type="ECO:0000313" key="16">
    <source>
        <dbReference type="Proteomes" id="UP001307889"/>
    </source>
</evidence>
<dbReference type="EMBL" id="AP028910">
    <property type="protein sequence ID" value="BES90101.1"/>
    <property type="molecule type" value="Genomic_DNA"/>
</dbReference>
<evidence type="ECO:0000256" key="1">
    <source>
        <dbReference type="ARBA" id="ARBA00004141"/>
    </source>
</evidence>
<evidence type="ECO:0000313" key="15">
    <source>
        <dbReference type="EMBL" id="BES90101.1"/>
    </source>
</evidence>
<gene>
    <name evidence="15" type="ORF">NTJ_02909</name>
</gene>
<dbReference type="SUPFAM" id="SSF48403">
    <property type="entry name" value="Ankyrin repeat"/>
    <property type="match status" value="2"/>
</dbReference>
<keyword evidence="8" id="KW-0406">Ion transport</keyword>
<evidence type="ECO:0000256" key="12">
    <source>
        <dbReference type="SAM" id="Coils"/>
    </source>
</evidence>
<evidence type="ECO:0000259" key="14">
    <source>
        <dbReference type="Pfam" id="PF00520"/>
    </source>
</evidence>
<dbReference type="Gene3D" id="1.25.40.20">
    <property type="entry name" value="Ankyrin repeat-containing domain"/>
    <property type="match status" value="2"/>
</dbReference>
<keyword evidence="12" id="KW-0175">Coiled coil</keyword>
<accession>A0ABN7ACS0</accession>
<proteinExistence type="predicted"/>
<organism evidence="15 16">
    <name type="scientific">Nesidiocoris tenuis</name>
    <dbReference type="NCBI Taxonomy" id="355587"/>
    <lineage>
        <taxon>Eukaryota</taxon>
        <taxon>Metazoa</taxon>
        <taxon>Ecdysozoa</taxon>
        <taxon>Arthropoda</taxon>
        <taxon>Hexapoda</taxon>
        <taxon>Insecta</taxon>
        <taxon>Pterygota</taxon>
        <taxon>Neoptera</taxon>
        <taxon>Paraneoptera</taxon>
        <taxon>Hemiptera</taxon>
        <taxon>Heteroptera</taxon>
        <taxon>Panheteroptera</taxon>
        <taxon>Cimicomorpha</taxon>
        <taxon>Miridae</taxon>
        <taxon>Dicyphina</taxon>
        <taxon>Nesidiocoris</taxon>
    </lineage>
</organism>
<feature type="transmembrane region" description="Helical" evidence="13">
    <location>
        <begin position="670"/>
        <end position="689"/>
    </location>
</feature>
<keyword evidence="16" id="KW-1185">Reference proteome</keyword>
<dbReference type="PANTHER" id="PTHR47143">
    <property type="entry name" value="TRANSIENT RECEPTOR POTENTIAL CATION CHANNEL PROTEIN PAINLESS"/>
    <property type="match status" value="1"/>
</dbReference>
<keyword evidence="9 13" id="KW-0472">Membrane</keyword>
<evidence type="ECO:0000256" key="13">
    <source>
        <dbReference type="SAM" id="Phobius"/>
    </source>
</evidence>
<keyword evidence="2" id="KW-0813">Transport</keyword>
<keyword evidence="5" id="KW-0677">Repeat</keyword>
<reference evidence="15 16" key="1">
    <citation type="submission" date="2023-09" db="EMBL/GenBank/DDBJ databases">
        <title>Nesidiocoris tenuis whole genome shotgun sequence.</title>
        <authorList>
            <person name="Shibata T."/>
            <person name="Shimoda M."/>
            <person name="Kobayashi T."/>
            <person name="Uehara T."/>
        </authorList>
    </citation>
    <scope>NUCLEOTIDE SEQUENCE [LARGE SCALE GENOMIC DNA]</scope>
    <source>
        <strain evidence="15 16">Japan</strain>
    </source>
</reference>
<evidence type="ECO:0000256" key="10">
    <source>
        <dbReference type="ARBA" id="ARBA00023303"/>
    </source>
</evidence>
<dbReference type="InterPro" id="IPR002110">
    <property type="entry name" value="Ankyrin_rpt"/>
</dbReference>
<keyword evidence="4 13" id="KW-0812">Transmembrane</keyword>